<dbReference type="GO" id="GO:0046872">
    <property type="term" value="F:metal ion binding"/>
    <property type="evidence" value="ECO:0007669"/>
    <property type="project" value="UniProtKB-KW"/>
</dbReference>
<keyword evidence="6" id="KW-0031">Aminopeptidase</keyword>
<evidence type="ECO:0000256" key="4">
    <source>
        <dbReference type="ARBA" id="ARBA00008766"/>
    </source>
</evidence>
<evidence type="ECO:0000256" key="9">
    <source>
        <dbReference type="ARBA" id="ARBA00022723"/>
    </source>
</evidence>
<evidence type="ECO:0000259" key="14">
    <source>
        <dbReference type="Pfam" id="PF16188"/>
    </source>
</evidence>
<evidence type="ECO:0000313" key="16">
    <source>
        <dbReference type="Proteomes" id="UP000005222"/>
    </source>
</evidence>
<evidence type="ECO:0000256" key="8">
    <source>
        <dbReference type="ARBA" id="ARBA00022670"/>
    </source>
</evidence>
<dbReference type="PANTHER" id="PTHR43763:SF6">
    <property type="entry name" value="XAA-PRO AMINOPEPTIDASE 1"/>
    <property type="match status" value="1"/>
</dbReference>
<dbReference type="InterPro" id="IPR029149">
    <property type="entry name" value="Creatin/AminoP/Spt16_N"/>
</dbReference>
<dbReference type="FunFam" id="3.90.230.10:FF:000007">
    <property type="entry name" value="Xaa-Pro aminopeptidase P"/>
    <property type="match status" value="1"/>
</dbReference>
<dbReference type="OrthoDB" id="9995434at2759"/>
<dbReference type="InParanoid" id="G8YQ62"/>
<keyword evidence="16" id="KW-1185">Reference proteome</keyword>
<dbReference type="MEROPS" id="M24.A10"/>
<comment type="catalytic activity">
    <reaction evidence="1">
        <text>Release of any N-terminal amino acid, including proline, that is linked to proline, even from a dipeptide or tripeptide.</text>
        <dbReference type="EC" id="3.4.11.9"/>
    </reaction>
</comment>
<keyword evidence="8" id="KW-0645">Protease</keyword>
<dbReference type="OMA" id="WTDSRYH"/>
<dbReference type="InterPro" id="IPR000994">
    <property type="entry name" value="Pept_M24"/>
</dbReference>
<dbReference type="PANTHER" id="PTHR43763">
    <property type="entry name" value="XAA-PRO AMINOPEPTIDASE 1"/>
    <property type="match status" value="1"/>
</dbReference>
<dbReference type="InterPro" id="IPR033740">
    <property type="entry name" value="Pept_M24B"/>
</dbReference>
<dbReference type="STRING" id="559304.G8YQ62"/>
<dbReference type="EMBL" id="FO082056">
    <property type="protein sequence ID" value="CCE78797.1"/>
    <property type="molecule type" value="Genomic_DNA"/>
</dbReference>
<dbReference type="AlphaFoldDB" id="G8YQ62"/>
<keyword evidence="9" id="KW-0479">Metal-binding</keyword>
<evidence type="ECO:0000256" key="10">
    <source>
        <dbReference type="ARBA" id="ARBA00022801"/>
    </source>
</evidence>
<evidence type="ECO:0000259" key="12">
    <source>
        <dbReference type="Pfam" id="PF00557"/>
    </source>
</evidence>
<dbReference type="GO" id="GO:0005737">
    <property type="term" value="C:cytoplasm"/>
    <property type="evidence" value="ECO:0007669"/>
    <property type="project" value="UniProtKB-SubCell"/>
</dbReference>
<dbReference type="Pfam" id="PF16188">
    <property type="entry name" value="Peptidase_M24_C"/>
    <property type="match status" value="1"/>
</dbReference>
<evidence type="ECO:0000256" key="6">
    <source>
        <dbReference type="ARBA" id="ARBA00022438"/>
    </source>
</evidence>
<dbReference type="Gene3D" id="3.90.230.10">
    <property type="entry name" value="Creatinase/methionine aminopeptidase superfamily"/>
    <property type="match status" value="1"/>
</dbReference>
<dbReference type="FunCoup" id="G8YQ62">
    <property type="interactions" value="634"/>
</dbReference>
<dbReference type="SUPFAM" id="SSF53092">
    <property type="entry name" value="Creatinase/prolidase N-terminal domain"/>
    <property type="match status" value="1"/>
</dbReference>
<evidence type="ECO:0000256" key="2">
    <source>
        <dbReference type="ARBA" id="ARBA00001936"/>
    </source>
</evidence>
<comment type="similarity">
    <text evidence="4">Belongs to the peptidase M24B family.</text>
</comment>
<keyword evidence="11" id="KW-0464">Manganese</keyword>
<dbReference type="Gene3D" id="3.40.350.10">
    <property type="entry name" value="Creatinase/prolidase N-terminal domain"/>
    <property type="match status" value="2"/>
</dbReference>
<proteinExistence type="inferred from homology"/>
<reference evidence="15 16" key="1">
    <citation type="journal article" date="2012" name="G3 (Bethesda)">
        <title>Pichia sorbitophila, an interspecies yeast hybrid reveals early steps of genome resolution following polyploidization.</title>
        <authorList>
            <person name="Leh Louis V."/>
            <person name="Despons L."/>
            <person name="Friedrich A."/>
            <person name="Martin T."/>
            <person name="Durrens P."/>
            <person name="Casaregola S."/>
            <person name="Neuveglise C."/>
            <person name="Fairhead C."/>
            <person name="Marck C."/>
            <person name="Cruz J.A."/>
            <person name="Straub M.L."/>
            <person name="Kugler V."/>
            <person name="Sacerdot C."/>
            <person name="Uzunov Z."/>
            <person name="Thierry A."/>
            <person name="Weiss S."/>
            <person name="Bleykasten C."/>
            <person name="De Montigny J."/>
            <person name="Jacques N."/>
            <person name="Jung P."/>
            <person name="Lemaire M."/>
            <person name="Mallet S."/>
            <person name="Morel G."/>
            <person name="Richard G.F."/>
            <person name="Sarkar A."/>
            <person name="Savel G."/>
            <person name="Schacherer J."/>
            <person name="Seret M.L."/>
            <person name="Talla E."/>
            <person name="Samson G."/>
            <person name="Jubin C."/>
            <person name="Poulain J."/>
            <person name="Vacherie B."/>
            <person name="Barbe V."/>
            <person name="Pelletier E."/>
            <person name="Sherman D.J."/>
            <person name="Westhof E."/>
            <person name="Weissenbach J."/>
            <person name="Baret P.V."/>
            <person name="Wincker P."/>
            <person name="Gaillardin C."/>
            <person name="Dujon B."/>
            <person name="Souciet J.L."/>
        </authorList>
    </citation>
    <scope>NUCLEOTIDE SEQUENCE [LARGE SCALE GENOMIC DNA]</scope>
    <source>
        <strain evidence="16">ATCC MYA-4447 / BCRC 22081 / CBS 7064 / NBRC 10061 / NRRL Y-12695</strain>
    </source>
</reference>
<feature type="domain" description="Creatinase N-terminal" evidence="13">
    <location>
        <begin position="74"/>
        <end position="213"/>
    </location>
</feature>
<dbReference type="GO" id="GO:0006508">
    <property type="term" value="P:proteolysis"/>
    <property type="evidence" value="ECO:0007669"/>
    <property type="project" value="UniProtKB-KW"/>
</dbReference>
<dbReference type="InterPro" id="IPR050422">
    <property type="entry name" value="X-Pro_aminopeptidase_P"/>
</dbReference>
<accession>G8YQ62</accession>
<organism evidence="15 16">
    <name type="scientific">Pichia sorbitophila (strain ATCC MYA-4447 / BCRC 22081 / CBS 7064 / NBRC 10061 / NRRL Y-12695)</name>
    <name type="common">Hybrid yeast</name>
    <dbReference type="NCBI Taxonomy" id="559304"/>
    <lineage>
        <taxon>Eukaryota</taxon>
        <taxon>Fungi</taxon>
        <taxon>Dikarya</taxon>
        <taxon>Ascomycota</taxon>
        <taxon>Saccharomycotina</taxon>
        <taxon>Pichiomycetes</taxon>
        <taxon>Debaryomycetaceae</taxon>
        <taxon>Millerozyma</taxon>
    </lineage>
</organism>
<dbReference type="CDD" id="cd01085">
    <property type="entry name" value="APP"/>
    <property type="match status" value="1"/>
</dbReference>
<comment type="cofactor">
    <cofactor evidence="2">
        <name>Mn(2+)</name>
        <dbReference type="ChEBI" id="CHEBI:29035"/>
    </cofactor>
</comment>
<dbReference type="InterPro" id="IPR000587">
    <property type="entry name" value="Creatinase_N"/>
</dbReference>
<dbReference type="FunFam" id="3.40.350.10:FF:000015">
    <property type="entry name" value="Xaa-Pro aminopeptidase app-1"/>
    <property type="match status" value="1"/>
</dbReference>
<dbReference type="InterPro" id="IPR036005">
    <property type="entry name" value="Creatinase/aminopeptidase-like"/>
</dbReference>
<dbReference type="SUPFAM" id="SSF55920">
    <property type="entry name" value="Creatinase/aminopeptidase"/>
    <property type="match status" value="1"/>
</dbReference>
<sequence length="699" mass="78849">MKKVSRAQCANCTCSPGLLSRSNRRTSWLAKQVNIKRGSVSGSPRSLSRNGSVYTIDAASLCLPEVKEVNTSDRLTRLRQLMAEYDVGVYIVPSEDEHQSEYVAPGDQKRSFISGFSGSAGFAIITRDVMCMNDTPEGLAALSTDSRYFSQATNELDFNWTLLRQGAKDQPSWEEWAVLQAINLSLDSGHKISIGVDPRLITYSLFQKFDGIIRENLAQSKYSRAEVELTPIADNLIANIWKEFEEEPPKPDTIIKLLDTKYTGQDVTAKIENTVSIMRKNGCTGLVVSALDEIAWLLNMRGSDIDYNPVFFSYLLLGADNTATLFADNKRFDTPVRDFLQKHKVNVKPYEQFWTELESFSRDLNMKNEKLLVPKNASWEIVRNIKCTFEQPLISPIEDLKSVKNEVELKGAREAHFKDGRALCRFFAWLEYELKYNCELIDEIQADEKLTEFRKMEKNFIGLSFASISATGANGAMIHYKPMKGACSVINPNKLYLNDSGSQFLEGTTDVTRTVHVGVPTEDEILKYTLVLKGHVALAQLKFPENTTGSSVDVIARQYLWSHGLDYGHGTSHGVGAFLNVHEGPIGIGSRPSASNKLVPGHLISNEPGYYEDSEFGIRIENVMYVKDSGYICNGKRFLEFDTLTRVPFCRDLIKPELLSPSEKEWINKYHSTIWNELSPSFVKCTVEYAWLKRQTMPF</sequence>
<dbReference type="Pfam" id="PF01321">
    <property type="entry name" value="Creatinase_N"/>
    <property type="match status" value="1"/>
</dbReference>
<evidence type="ECO:0000259" key="13">
    <source>
        <dbReference type="Pfam" id="PF01321"/>
    </source>
</evidence>
<keyword evidence="10" id="KW-0378">Hydrolase</keyword>
<dbReference type="Pfam" id="PF16189">
    <property type="entry name" value="Creatinase_N_2"/>
    <property type="match status" value="1"/>
</dbReference>
<dbReference type="Proteomes" id="UP000005222">
    <property type="component" value="Chromosome D"/>
</dbReference>
<evidence type="ECO:0000313" key="15">
    <source>
        <dbReference type="EMBL" id="CCE78797.1"/>
    </source>
</evidence>
<evidence type="ECO:0000256" key="5">
    <source>
        <dbReference type="ARBA" id="ARBA00012574"/>
    </source>
</evidence>
<dbReference type="eggNOG" id="KOG2413">
    <property type="taxonomic scope" value="Eukaryota"/>
</dbReference>
<gene>
    <name evidence="15" type="primary">Piso0_000826</name>
    <name evidence="15" type="ORF">GNLVRS01_PISO0D04975g</name>
</gene>
<evidence type="ECO:0000256" key="7">
    <source>
        <dbReference type="ARBA" id="ARBA00022490"/>
    </source>
</evidence>
<dbReference type="InterPro" id="IPR032416">
    <property type="entry name" value="Peptidase_M24_C"/>
</dbReference>
<evidence type="ECO:0000256" key="1">
    <source>
        <dbReference type="ARBA" id="ARBA00001424"/>
    </source>
</evidence>
<feature type="domain" description="Peptidase M24 C-terminal" evidence="14">
    <location>
        <begin position="638"/>
        <end position="699"/>
    </location>
</feature>
<dbReference type="EC" id="3.4.11.9" evidence="5"/>
<dbReference type="HOGENOM" id="CLU_011781_2_6_1"/>
<evidence type="ECO:0000256" key="3">
    <source>
        <dbReference type="ARBA" id="ARBA00004496"/>
    </source>
</evidence>
<evidence type="ECO:0000256" key="11">
    <source>
        <dbReference type="ARBA" id="ARBA00023211"/>
    </source>
</evidence>
<feature type="domain" description="Peptidase M24" evidence="12">
    <location>
        <begin position="412"/>
        <end position="627"/>
    </location>
</feature>
<keyword evidence="7" id="KW-0963">Cytoplasm</keyword>
<dbReference type="Pfam" id="PF00557">
    <property type="entry name" value="Peptidase_M24"/>
    <property type="match status" value="1"/>
</dbReference>
<comment type="subcellular location">
    <subcellularLocation>
        <location evidence="3">Cytoplasm</location>
    </subcellularLocation>
</comment>
<protein>
    <recommendedName>
        <fullName evidence="5">Xaa-Pro aminopeptidase</fullName>
        <ecNumber evidence="5">3.4.11.9</ecNumber>
    </recommendedName>
</protein>
<name>G8YQ62_PICSO</name>
<dbReference type="GO" id="GO:0070006">
    <property type="term" value="F:metalloaminopeptidase activity"/>
    <property type="evidence" value="ECO:0007669"/>
    <property type="project" value="InterPro"/>
</dbReference>